<gene>
    <name evidence="1" type="ORF">PR048_031780</name>
</gene>
<dbReference type="Proteomes" id="UP001159363">
    <property type="component" value="Chromosome 14"/>
</dbReference>
<proteinExistence type="predicted"/>
<reference evidence="1 2" key="1">
    <citation type="submission" date="2023-02" db="EMBL/GenBank/DDBJ databases">
        <title>LHISI_Scaffold_Assembly.</title>
        <authorList>
            <person name="Stuart O.P."/>
            <person name="Cleave R."/>
            <person name="Magrath M.J.L."/>
            <person name="Mikheyev A.S."/>
        </authorList>
    </citation>
    <scope>NUCLEOTIDE SEQUENCE [LARGE SCALE GENOMIC DNA]</scope>
    <source>
        <strain evidence="1">Daus_M_001</strain>
        <tissue evidence="1">Leg muscle</tissue>
    </source>
</reference>
<protein>
    <submittedName>
        <fullName evidence="1">Uncharacterized protein</fullName>
    </submittedName>
</protein>
<organism evidence="1 2">
    <name type="scientific">Dryococelus australis</name>
    <dbReference type="NCBI Taxonomy" id="614101"/>
    <lineage>
        <taxon>Eukaryota</taxon>
        <taxon>Metazoa</taxon>
        <taxon>Ecdysozoa</taxon>
        <taxon>Arthropoda</taxon>
        <taxon>Hexapoda</taxon>
        <taxon>Insecta</taxon>
        <taxon>Pterygota</taxon>
        <taxon>Neoptera</taxon>
        <taxon>Polyneoptera</taxon>
        <taxon>Phasmatodea</taxon>
        <taxon>Verophasmatodea</taxon>
        <taxon>Anareolatae</taxon>
        <taxon>Phasmatidae</taxon>
        <taxon>Eurycanthinae</taxon>
        <taxon>Dryococelus</taxon>
    </lineage>
</organism>
<comment type="caution">
    <text evidence="1">The sequence shown here is derived from an EMBL/GenBank/DDBJ whole genome shotgun (WGS) entry which is preliminary data.</text>
</comment>
<keyword evidence="2" id="KW-1185">Reference proteome</keyword>
<dbReference type="EMBL" id="JARBHB010000015">
    <property type="protein sequence ID" value="KAJ8867971.1"/>
    <property type="molecule type" value="Genomic_DNA"/>
</dbReference>
<dbReference type="InterPro" id="IPR036397">
    <property type="entry name" value="RNaseH_sf"/>
</dbReference>
<evidence type="ECO:0000313" key="1">
    <source>
        <dbReference type="EMBL" id="KAJ8867971.1"/>
    </source>
</evidence>
<sequence>MAKSKVEMISGEIVFEGFVSEETGITCVERAEDRSWAQCWHTAVAWQADWPGRSPDLSPRDSFLWRLRLKTPVYQLGSPPPSPEDIIERLRAAAAMFGIPTLDRVQDACITRAEKCIPTCGDNFEYIL</sequence>
<name>A0ABQ9G8W0_9NEOP</name>
<evidence type="ECO:0000313" key="2">
    <source>
        <dbReference type="Proteomes" id="UP001159363"/>
    </source>
</evidence>
<accession>A0ABQ9G8W0</accession>
<dbReference type="Gene3D" id="3.30.420.10">
    <property type="entry name" value="Ribonuclease H-like superfamily/Ribonuclease H"/>
    <property type="match status" value="1"/>
</dbReference>